<gene>
    <name evidence="1" type="ORF">ARMGADRAFT_1083551</name>
</gene>
<name>A0A2H3DMU7_ARMGA</name>
<sequence length="245" mass="28899">MTTCPSINRAWKAVFAPIASRDIYIPNLAYIYYLCDIPRDGKSIIYHDFIPRLARTLTCFVDFDRHAMETAVIKVYHYLLFLPNDIGFITLFPHVAYISFVLWWTNTVTQRCNIPICVRYDRYMSLCPIYKDYCRPEGKTQLEAYVFLIDPDTSRTQYPISFYDLSHSTLGNLLFMNTRDNHLASLDGSRHFHKIPYGYDKEGSIGDINRRLWMASKGPRRFGCLTALLHHREYKRVQRSLLRWN</sequence>
<accession>A0A2H3DMU7</accession>
<reference evidence="2" key="1">
    <citation type="journal article" date="2017" name="Nat. Ecol. Evol.">
        <title>Genome expansion and lineage-specific genetic innovations in the forest pathogenic fungi Armillaria.</title>
        <authorList>
            <person name="Sipos G."/>
            <person name="Prasanna A.N."/>
            <person name="Walter M.C."/>
            <person name="O'Connor E."/>
            <person name="Balint B."/>
            <person name="Krizsan K."/>
            <person name="Kiss B."/>
            <person name="Hess J."/>
            <person name="Varga T."/>
            <person name="Slot J."/>
            <person name="Riley R."/>
            <person name="Boka B."/>
            <person name="Rigling D."/>
            <person name="Barry K."/>
            <person name="Lee J."/>
            <person name="Mihaltcheva S."/>
            <person name="LaButti K."/>
            <person name="Lipzen A."/>
            <person name="Waldron R."/>
            <person name="Moloney N.M."/>
            <person name="Sperisen C."/>
            <person name="Kredics L."/>
            <person name="Vagvoelgyi C."/>
            <person name="Patrignani A."/>
            <person name="Fitzpatrick D."/>
            <person name="Nagy I."/>
            <person name="Doyle S."/>
            <person name="Anderson J.B."/>
            <person name="Grigoriev I.V."/>
            <person name="Gueldener U."/>
            <person name="Muensterkoetter M."/>
            <person name="Nagy L.G."/>
        </authorList>
    </citation>
    <scope>NUCLEOTIDE SEQUENCE [LARGE SCALE GENOMIC DNA]</scope>
    <source>
        <strain evidence="2">Ar21-2</strain>
    </source>
</reference>
<dbReference type="OrthoDB" id="2818099at2759"/>
<dbReference type="InParanoid" id="A0A2H3DMU7"/>
<protein>
    <submittedName>
        <fullName evidence="1">Uncharacterized protein</fullName>
    </submittedName>
</protein>
<keyword evidence="2" id="KW-1185">Reference proteome</keyword>
<evidence type="ECO:0000313" key="2">
    <source>
        <dbReference type="Proteomes" id="UP000217790"/>
    </source>
</evidence>
<dbReference type="EMBL" id="KZ293668">
    <property type="protein sequence ID" value="PBK89573.1"/>
    <property type="molecule type" value="Genomic_DNA"/>
</dbReference>
<dbReference type="Proteomes" id="UP000217790">
    <property type="component" value="Unassembled WGS sequence"/>
</dbReference>
<dbReference type="OMA" id="ARTLTCF"/>
<organism evidence="1 2">
    <name type="scientific">Armillaria gallica</name>
    <name type="common">Bulbous honey fungus</name>
    <name type="synonym">Armillaria bulbosa</name>
    <dbReference type="NCBI Taxonomy" id="47427"/>
    <lineage>
        <taxon>Eukaryota</taxon>
        <taxon>Fungi</taxon>
        <taxon>Dikarya</taxon>
        <taxon>Basidiomycota</taxon>
        <taxon>Agaricomycotina</taxon>
        <taxon>Agaricomycetes</taxon>
        <taxon>Agaricomycetidae</taxon>
        <taxon>Agaricales</taxon>
        <taxon>Marasmiineae</taxon>
        <taxon>Physalacriaceae</taxon>
        <taxon>Armillaria</taxon>
    </lineage>
</organism>
<proteinExistence type="predicted"/>
<dbReference type="AlphaFoldDB" id="A0A2H3DMU7"/>
<evidence type="ECO:0000313" key="1">
    <source>
        <dbReference type="EMBL" id="PBK89573.1"/>
    </source>
</evidence>